<dbReference type="Proteomes" id="UP000285190">
    <property type="component" value="Unassembled WGS sequence"/>
</dbReference>
<evidence type="ECO:0000256" key="1">
    <source>
        <dbReference type="SAM" id="MobiDB-lite"/>
    </source>
</evidence>
<feature type="region of interest" description="Disordered" evidence="1">
    <location>
        <begin position="97"/>
        <end position="128"/>
    </location>
</feature>
<name>A0A418WWA2_9BURK</name>
<dbReference type="AlphaFoldDB" id="A0A418WWA2"/>
<evidence type="ECO:0000313" key="3">
    <source>
        <dbReference type="EMBL" id="RJF96975.1"/>
    </source>
</evidence>
<organism evidence="3 4">
    <name type="scientific">Noviherbaspirillum cavernae</name>
    <dbReference type="NCBI Taxonomy" id="2320862"/>
    <lineage>
        <taxon>Bacteria</taxon>
        <taxon>Pseudomonadati</taxon>
        <taxon>Pseudomonadota</taxon>
        <taxon>Betaproteobacteria</taxon>
        <taxon>Burkholderiales</taxon>
        <taxon>Oxalobacteraceae</taxon>
        <taxon>Noviherbaspirillum</taxon>
    </lineage>
</organism>
<feature type="compositionally biased region" description="Low complexity" evidence="1">
    <location>
        <begin position="98"/>
        <end position="107"/>
    </location>
</feature>
<evidence type="ECO:0008006" key="5">
    <source>
        <dbReference type="Google" id="ProtNLM"/>
    </source>
</evidence>
<evidence type="ECO:0000256" key="2">
    <source>
        <dbReference type="SAM" id="SignalP"/>
    </source>
</evidence>
<evidence type="ECO:0000313" key="4">
    <source>
        <dbReference type="Proteomes" id="UP000285190"/>
    </source>
</evidence>
<sequence length="231" mass="25119">MIASLRPSIGHLLLAAVLANVMPASVAAEPQGIILTMPRNTCASNRAYCTPAERAERDRQDAEKARAKAEFDAAVDAQAARMGGDHRRAEAEAYVRMQQAAAAAQPKPQEPAQPKPRRNCTTERYKTTAASWNAEDEADAMAQVIRNAERTCRQRSGNPLEGRPGGPGFTMGPKKCEKKDVSLWAQMKGMRPRQRPKDDPPRIIVDCHAEITCTIPMDRCESSGPAAATAQ</sequence>
<keyword evidence="2" id="KW-0732">Signal</keyword>
<dbReference type="EMBL" id="QYUN01000003">
    <property type="protein sequence ID" value="RJF96975.1"/>
    <property type="molecule type" value="Genomic_DNA"/>
</dbReference>
<feature type="region of interest" description="Disordered" evidence="1">
    <location>
        <begin position="154"/>
        <end position="175"/>
    </location>
</feature>
<feature type="signal peptide" evidence="2">
    <location>
        <begin position="1"/>
        <end position="27"/>
    </location>
</feature>
<reference evidence="3 4" key="1">
    <citation type="submission" date="2018-09" db="EMBL/GenBank/DDBJ databases">
        <authorList>
            <person name="Zhu H."/>
        </authorList>
    </citation>
    <scope>NUCLEOTIDE SEQUENCE [LARGE SCALE GENOMIC DNA]</scope>
    <source>
        <strain evidence="3 4">K2R10-39</strain>
    </source>
</reference>
<comment type="caution">
    <text evidence="3">The sequence shown here is derived from an EMBL/GenBank/DDBJ whole genome shotgun (WGS) entry which is preliminary data.</text>
</comment>
<gene>
    <name evidence="3" type="ORF">D3870_21720</name>
</gene>
<proteinExistence type="predicted"/>
<protein>
    <recommendedName>
        <fullName evidence="5">DUF4124 domain-containing protein</fullName>
    </recommendedName>
</protein>
<keyword evidence="4" id="KW-1185">Reference proteome</keyword>
<dbReference type="RefSeq" id="WP_119743112.1">
    <property type="nucleotide sequence ID" value="NZ_QYUN01000003.1"/>
</dbReference>
<accession>A0A418WWA2</accession>
<feature type="chain" id="PRO_5019423590" description="DUF4124 domain-containing protein" evidence="2">
    <location>
        <begin position="28"/>
        <end position="231"/>
    </location>
</feature>